<evidence type="ECO:0000256" key="1">
    <source>
        <dbReference type="SAM" id="Phobius"/>
    </source>
</evidence>
<evidence type="ECO:0000313" key="2">
    <source>
        <dbReference type="EMBL" id="ENU20643.1"/>
    </source>
</evidence>
<evidence type="ECO:0000313" key="3">
    <source>
        <dbReference type="Proteomes" id="UP000013086"/>
    </source>
</evidence>
<keyword evidence="1" id="KW-1133">Transmembrane helix</keyword>
<dbReference type="Proteomes" id="UP000013086">
    <property type="component" value="Unassembled WGS sequence"/>
</dbReference>
<reference evidence="2 3" key="1">
    <citation type="submission" date="2013-02" db="EMBL/GenBank/DDBJ databases">
        <title>The Genome Sequence of Acinetobacter sp. ANC 3994.</title>
        <authorList>
            <consortium name="The Broad Institute Genome Sequencing Platform"/>
            <consortium name="The Broad Institute Genome Sequencing Center for Infectious Disease"/>
            <person name="Cerqueira G."/>
            <person name="Feldgarden M."/>
            <person name="Courvalin P."/>
            <person name="Perichon B."/>
            <person name="Grillot-Courvalin C."/>
            <person name="Clermont D."/>
            <person name="Rocha E."/>
            <person name="Yoon E.-J."/>
            <person name="Nemec A."/>
            <person name="Walker B."/>
            <person name="Young S.K."/>
            <person name="Zeng Q."/>
            <person name="Gargeya S."/>
            <person name="Fitzgerald M."/>
            <person name="Haas B."/>
            <person name="Abouelleil A."/>
            <person name="Alvarado L."/>
            <person name="Arachchi H.M."/>
            <person name="Berlin A.M."/>
            <person name="Chapman S.B."/>
            <person name="Dewar J."/>
            <person name="Goldberg J."/>
            <person name="Griggs A."/>
            <person name="Gujja S."/>
            <person name="Hansen M."/>
            <person name="Howarth C."/>
            <person name="Imamovic A."/>
            <person name="Larimer J."/>
            <person name="McCowan C."/>
            <person name="Murphy C."/>
            <person name="Neiman D."/>
            <person name="Pearson M."/>
            <person name="Priest M."/>
            <person name="Roberts A."/>
            <person name="Saif S."/>
            <person name="Shea T."/>
            <person name="Sisk P."/>
            <person name="Sykes S."/>
            <person name="Wortman J."/>
            <person name="Nusbaum C."/>
            <person name="Birren B."/>
        </authorList>
    </citation>
    <scope>NUCLEOTIDE SEQUENCE [LARGE SCALE GENOMIC DNA]</scope>
    <source>
        <strain evidence="2 3">ANC 3994</strain>
    </source>
</reference>
<comment type="caution">
    <text evidence="2">The sequence shown here is derived from an EMBL/GenBank/DDBJ whole genome shotgun (WGS) entry which is preliminary data.</text>
</comment>
<keyword evidence="1" id="KW-0472">Membrane</keyword>
<dbReference type="HOGENOM" id="CLU_2534920_0_0_6"/>
<name>N8QBV6_9GAMM</name>
<feature type="transmembrane region" description="Helical" evidence="1">
    <location>
        <begin position="52"/>
        <end position="76"/>
    </location>
</feature>
<protein>
    <submittedName>
        <fullName evidence="2">Uncharacterized protein</fullName>
    </submittedName>
</protein>
<feature type="transmembrane region" description="Helical" evidence="1">
    <location>
        <begin position="21"/>
        <end position="40"/>
    </location>
</feature>
<dbReference type="PATRIC" id="fig|1217715.3.peg.833"/>
<dbReference type="EMBL" id="APOH01000010">
    <property type="protein sequence ID" value="ENU20643.1"/>
    <property type="molecule type" value="Genomic_DNA"/>
</dbReference>
<proteinExistence type="predicted"/>
<organism evidence="2 3">
    <name type="scientific">Acinetobacter bohemicus ANC 3994</name>
    <dbReference type="NCBI Taxonomy" id="1217715"/>
    <lineage>
        <taxon>Bacteria</taxon>
        <taxon>Pseudomonadati</taxon>
        <taxon>Pseudomonadota</taxon>
        <taxon>Gammaproteobacteria</taxon>
        <taxon>Moraxellales</taxon>
        <taxon>Moraxellaceae</taxon>
        <taxon>Acinetobacter</taxon>
    </lineage>
</organism>
<keyword evidence="1" id="KW-0812">Transmembrane</keyword>
<sequence length="83" mass="9232">MAEISCFKAEKPKMNEKLKWILVKGGLCFGLSFALISYVWQVQIKEETIPFGSVGGLVFISIIMGLAWGAAMYNWVGKNKSDL</sequence>
<gene>
    <name evidence="2" type="ORF">F994_00869</name>
</gene>
<accession>N8QBV6</accession>
<dbReference type="AlphaFoldDB" id="N8QBV6"/>